<dbReference type="EMBL" id="UINC01194624">
    <property type="protein sequence ID" value="SVE10797.1"/>
    <property type="molecule type" value="Genomic_DNA"/>
</dbReference>
<organism evidence="1">
    <name type="scientific">marine metagenome</name>
    <dbReference type="NCBI Taxonomy" id="408172"/>
    <lineage>
        <taxon>unclassified sequences</taxon>
        <taxon>metagenomes</taxon>
        <taxon>ecological metagenomes</taxon>
    </lineage>
</organism>
<dbReference type="InterPro" id="IPR011047">
    <property type="entry name" value="Quinoprotein_ADH-like_sf"/>
</dbReference>
<proteinExistence type="predicted"/>
<dbReference type="SUPFAM" id="SSF50998">
    <property type="entry name" value="Quinoprotein alcohol dehydrogenase-like"/>
    <property type="match status" value="1"/>
</dbReference>
<protein>
    <submittedName>
        <fullName evidence="1">Uncharacterized protein</fullName>
    </submittedName>
</protein>
<name>A0A383ASK1_9ZZZZ</name>
<reference evidence="1" key="1">
    <citation type="submission" date="2018-05" db="EMBL/GenBank/DDBJ databases">
        <authorList>
            <person name="Lanie J.A."/>
            <person name="Ng W.-L."/>
            <person name="Kazmierczak K.M."/>
            <person name="Andrzejewski T.M."/>
            <person name="Davidsen T.M."/>
            <person name="Wayne K.J."/>
            <person name="Tettelin H."/>
            <person name="Glass J.I."/>
            <person name="Rusch D."/>
            <person name="Podicherti R."/>
            <person name="Tsui H.-C.T."/>
            <person name="Winkler M.E."/>
        </authorList>
    </citation>
    <scope>NUCLEOTIDE SEQUENCE</scope>
</reference>
<evidence type="ECO:0000313" key="1">
    <source>
        <dbReference type="EMBL" id="SVE10797.1"/>
    </source>
</evidence>
<dbReference type="Gene3D" id="2.140.10.10">
    <property type="entry name" value="Quinoprotein alcohol dehydrogenase-like superfamily"/>
    <property type="match status" value="1"/>
</dbReference>
<dbReference type="AlphaFoldDB" id="A0A383ASK1"/>
<sequence length="67" mass="7762">MNRRPSPRYPRALGDLDDNGSTIKAMLWANRNGFFYILDRVTGQLLTGYPFSRINWTNGLDDRQQEA</sequence>
<accession>A0A383ASK1</accession>
<gene>
    <name evidence="1" type="ORF">METZ01_LOCUS463651</name>
</gene>